<accession>A0ABR3PT35</accession>
<feature type="region of interest" description="Disordered" evidence="1">
    <location>
        <begin position="489"/>
        <end position="728"/>
    </location>
</feature>
<gene>
    <name evidence="2" type="ORF">Q8F55_008915</name>
</gene>
<feature type="region of interest" description="Disordered" evidence="1">
    <location>
        <begin position="867"/>
        <end position="979"/>
    </location>
</feature>
<reference evidence="2 3" key="1">
    <citation type="submission" date="2023-08" db="EMBL/GenBank/DDBJ databases">
        <title>Annotated Genome Sequence of Vanrija albida AlHP1.</title>
        <authorList>
            <person name="Herzog R."/>
        </authorList>
    </citation>
    <scope>NUCLEOTIDE SEQUENCE [LARGE SCALE GENOMIC DNA]</scope>
    <source>
        <strain evidence="2 3">AlHP1</strain>
    </source>
</reference>
<feature type="region of interest" description="Disordered" evidence="1">
    <location>
        <begin position="745"/>
        <end position="798"/>
    </location>
</feature>
<protein>
    <recommendedName>
        <fullName evidence="4">DNA replication regulator Sld3 C-terminal domain-containing protein</fullName>
    </recommendedName>
</protein>
<feature type="region of interest" description="Disordered" evidence="1">
    <location>
        <begin position="240"/>
        <end position="271"/>
    </location>
</feature>
<feature type="compositionally biased region" description="Polar residues" evidence="1">
    <location>
        <begin position="936"/>
        <end position="947"/>
    </location>
</feature>
<dbReference type="GeneID" id="95989958"/>
<feature type="compositionally biased region" description="Polar residues" evidence="1">
    <location>
        <begin position="614"/>
        <end position="623"/>
    </location>
</feature>
<feature type="compositionally biased region" description="Low complexity" evidence="1">
    <location>
        <begin position="887"/>
        <end position="911"/>
    </location>
</feature>
<evidence type="ECO:0000313" key="3">
    <source>
        <dbReference type="Proteomes" id="UP001565368"/>
    </source>
</evidence>
<organism evidence="2 3">
    <name type="scientific">Vanrija albida</name>
    <dbReference type="NCBI Taxonomy" id="181172"/>
    <lineage>
        <taxon>Eukaryota</taxon>
        <taxon>Fungi</taxon>
        <taxon>Dikarya</taxon>
        <taxon>Basidiomycota</taxon>
        <taxon>Agaricomycotina</taxon>
        <taxon>Tremellomycetes</taxon>
        <taxon>Trichosporonales</taxon>
        <taxon>Trichosporonaceae</taxon>
        <taxon>Vanrija</taxon>
    </lineage>
</organism>
<keyword evidence="3" id="KW-1185">Reference proteome</keyword>
<feature type="compositionally biased region" description="Polar residues" evidence="1">
    <location>
        <begin position="382"/>
        <end position="395"/>
    </location>
</feature>
<feature type="compositionally biased region" description="Low complexity" evidence="1">
    <location>
        <begin position="411"/>
        <end position="431"/>
    </location>
</feature>
<dbReference type="Gene3D" id="1.10.20.10">
    <property type="entry name" value="Histone, subunit A"/>
    <property type="match status" value="1"/>
</dbReference>
<feature type="compositionally biased region" description="Basic and acidic residues" evidence="1">
    <location>
        <begin position="653"/>
        <end position="663"/>
    </location>
</feature>
<comment type="caution">
    <text evidence="2">The sequence shown here is derived from an EMBL/GenBank/DDBJ whole genome shotgun (WGS) entry which is preliminary data.</text>
</comment>
<proteinExistence type="predicted"/>
<feature type="compositionally biased region" description="Polar residues" evidence="1">
    <location>
        <begin position="868"/>
        <end position="880"/>
    </location>
</feature>
<sequence length="1219" mass="128198">MSDFPFVSATSANAIISELRPTILSSSALGHVNAILDEVLVSIVEASDSLNPADLRTKGFPAVFAETASEHATVGALGRAAIGEAEVEIRSWYEAHPSARDGFRGFSPRGHGRGLTEEAERKKTPFPLAEAIELMRLKTSSFSTFAPEATPPQQDVDSTFGLWQQAGGDISQETVSPAALWLTAVLEHICEHILSKLTQVLGRDCISTTADTADLYTAICEDDSVYALFKRLKARTKLEQEARGMEGPKRPFRSTSGPSPTVEPSVPLDGSFASLPAANREEYRLHRKYGSTGAPAANRPASEQFTRVPLATNGKPPPVPSSGGQHKRASSVLSLSARQIIGAWQQGQDETDKSSKRLSVDQAEDDFDALIRSGETMRVSLTPSRLSTFDPSFTTARRDKRNSAATSDYISAVQSSSESSLLSSNSTQASTAESGMVTGAAPRVGAGRSLSAATAKSGTHRRSTIEENEEEGTSAQPAIETLAAEPQVYGESSAATGSSSGSGSGSGGTQVDTPTPRGSLLRLPATAVASEPSSSPHASPGAVHDSPRAASEGADDNAGQQTVRLRAKPASVRDRGNMGDLADFLKNTQPVEYIKGKAPADPAPEASSSSSSSTPKVQVNSTPMDHLPIENIAVKKKGPRFKSIMSRMSVGAQKKDKKEDDPSLKAWAEKTLVPSPSNQTLKSHGLNGSDKSQLRSKKSASSFTSASTLMPPALSPAASIESGGSSVPLTTREVLRKPSLVRKWAAQVTAGEPNRRRSRSPLMPNSPMLGSTEERDGEAEQVDTLTEEPMESDEVGLGLGSPAVIRSRAANGHISTIEESDYYEETLGTAGTRDTIETSATLDTMATIETMDRGPQGPEQALAALTAASKTNSPAESPSTPDEKYQSSLLPSKSNKSKSIGSRSIGSRPSSLIFSSSVQYADKEDVDEDRAAGSTPDATSATESPSLDSVPPASALPARVSTKKARSRHSSYASLSRRPEPVEHGKNFVDVADLVPLRQLLDHATTARECQLLLDAILSQLGVPRGEILGGTVARPDDRVVAWLLSGREGPVGDITPVHPKSHSRASSYAGGHGRTSSKNHMPTSRSASSLSGRRRITTELANKNLPALPPPSPLGEEAPVLTPVTTAPVTKASAPATPAPATPEPASVTRTPVTSPPSRKQPIAIEIGATAGEIDAARKADARRARRASAPLMSPSPDLGLNNSPKLSTGLEVPSPRI</sequence>
<feature type="region of interest" description="Disordered" evidence="1">
    <location>
        <begin position="1054"/>
        <end position="1094"/>
    </location>
</feature>
<feature type="region of interest" description="Disordered" evidence="1">
    <location>
        <begin position="382"/>
        <end position="476"/>
    </location>
</feature>
<name>A0ABR3PT35_9TREE</name>
<feature type="compositionally biased region" description="Acidic residues" evidence="1">
    <location>
        <begin position="775"/>
        <end position="794"/>
    </location>
</feature>
<feature type="compositionally biased region" description="Low complexity" evidence="1">
    <location>
        <begin position="1164"/>
        <end position="1175"/>
    </location>
</feature>
<dbReference type="InterPro" id="IPR009072">
    <property type="entry name" value="Histone-fold"/>
</dbReference>
<evidence type="ECO:0000313" key="2">
    <source>
        <dbReference type="EMBL" id="KAL1405288.1"/>
    </source>
</evidence>
<dbReference type="RefSeq" id="XP_069205232.1">
    <property type="nucleotide sequence ID" value="XM_069357295.1"/>
</dbReference>
<feature type="compositionally biased region" description="Low complexity" evidence="1">
    <location>
        <begin position="699"/>
        <end position="708"/>
    </location>
</feature>
<feature type="compositionally biased region" description="Polar residues" evidence="1">
    <location>
        <begin position="1075"/>
        <end position="1084"/>
    </location>
</feature>
<dbReference type="Proteomes" id="UP001565368">
    <property type="component" value="Unassembled WGS sequence"/>
</dbReference>
<evidence type="ECO:0008006" key="4">
    <source>
        <dbReference type="Google" id="ProtNLM"/>
    </source>
</evidence>
<evidence type="ECO:0000256" key="1">
    <source>
        <dbReference type="SAM" id="MobiDB-lite"/>
    </source>
</evidence>
<feature type="region of interest" description="Disordered" evidence="1">
    <location>
        <begin position="1131"/>
        <end position="1219"/>
    </location>
</feature>
<dbReference type="EMBL" id="JBBXJM010000007">
    <property type="protein sequence ID" value="KAL1405288.1"/>
    <property type="molecule type" value="Genomic_DNA"/>
</dbReference>
<feature type="compositionally biased region" description="Basic and acidic residues" evidence="1">
    <location>
        <begin position="240"/>
        <end position="249"/>
    </location>
</feature>
<feature type="region of interest" description="Disordered" evidence="1">
    <location>
        <begin position="308"/>
        <end position="330"/>
    </location>
</feature>
<feature type="compositionally biased region" description="Low complexity" evidence="1">
    <location>
        <begin position="527"/>
        <end position="540"/>
    </location>
</feature>